<proteinExistence type="predicted"/>
<dbReference type="GO" id="GO:0061630">
    <property type="term" value="F:ubiquitin protein ligase activity"/>
    <property type="evidence" value="ECO:0007669"/>
    <property type="project" value="UniProtKB-EC"/>
</dbReference>
<dbReference type="SUPFAM" id="SSF57850">
    <property type="entry name" value="RING/U-box"/>
    <property type="match status" value="1"/>
</dbReference>
<dbReference type="InterPro" id="IPR001841">
    <property type="entry name" value="Znf_RING"/>
</dbReference>
<protein>
    <recommendedName>
        <fullName evidence="2">RING-type E3 ubiquitin transferase</fullName>
        <ecNumber evidence="2">2.3.2.27</ecNumber>
    </recommendedName>
</protein>
<dbReference type="EC" id="2.3.2.27" evidence="2"/>
<evidence type="ECO:0000256" key="7">
    <source>
        <dbReference type="ARBA" id="ARBA00022833"/>
    </source>
</evidence>
<dbReference type="EMBL" id="CM002298">
    <property type="protein sequence ID" value="ESW05115.1"/>
    <property type="molecule type" value="Genomic_DNA"/>
</dbReference>
<dbReference type="InterPro" id="IPR013083">
    <property type="entry name" value="Znf_RING/FYVE/PHD"/>
</dbReference>
<accession>V7AIN4</accession>
<dbReference type="Gramene" id="ESW05115">
    <property type="protein sequence ID" value="ESW05115"/>
    <property type="gene ID" value="PHAVU_011G153200g"/>
</dbReference>
<name>V7AIN4_PHAVU</name>
<dbReference type="SMART" id="SM00184">
    <property type="entry name" value="RING"/>
    <property type="match status" value="1"/>
</dbReference>
<dbReference type="PROSITE" id="PS50089">
    <property type="entry name" value="ZF_RING_2"/>
    <property type="match status" value="1"/>
</dbReference>
<comment type="catalytic activity">
    <reaction evidence="1">
        <text>S-ubiquitinyl-[E2 ubiquitin-conjugating enzyme]-L-cysteine + [acceptor protein]-L-lysine = [E2 ubiquitin-conjugating enzyme]-L-cysteine + N(6)-ubiquitinyl-[acceptor protein]-L-lysine.</text>
        <dbReference type="EC" id="2.3.2.27"/>
    </reaction>
</comment>
<dbReference type="CDD" id="cd16469">
    <property type="entry name" value="RING-H2_RNF24-like"/>
    <property type="match status" value="1"/>
</dbReference>
<dbReference type="AlphaFoldDB" id="V7AIN4"/>
<dbReference type="InterPro" id="IPR045191">
    <property type="entry name" value="MBR1/2-like"/>
</dbReference>
<feature type="domain" description="RING-type" evidence="9">
    <location>
        <begin position="223"/>
        <end position="264"/>
    </location>
</feature>
<evidence type="ECO:0000256" key="8">
    <source>
        <dbReference type="PROSITE-ProRule" id="PRU00175"/>
    </source>
</evidence>
<evidence type="ECO:0000256" key="3">
    <source>
        <dbReference type="ARBA" id="ARBA00022679"/>
    </source>
</evidence>
<reference evidence="11" key="1">
    <citation type="journal article" date="2014" name="Nat. Genet.">
        <title>A reference genome for common bean and genome-wide analysis of dual domestications.</title>
        <authorList>
            <person name="Schmutz J."/>
            <person name="McClean P.E."/>
            <person name="Mamidi S."/>
            <person name="Wu G.A."/>
            <person name="Cannon S.B."/>
            <person name="Grimwood J."/>
            <person name="Jenkins J."/>
            <person name="Shu S."/>
            <person name="Song Q."/>
            <person name="Chavarro C."/>
            <person name="Torres-Torres M."/>
            <person name="Geffroy V."/>
            <person name="Moghaddam S.M."/>
            <person name="Gao D."/>
            <person name="Abernathy B."/>
            <person name="Barry K."/>
            <person name="Blair M."/>
            <person name="Brick M.A."/>
            <person name="Chovatia M."/>
            <person name="Gepts P."/>
            <person name="Goodstein D.M."/>
            <person name="Gonzales M."/>
            <person name="Hellsten U."/>
            <person name="Hyten D.L."/>
            <person name="Jia G."/>
            <person name="Kelly J.D."/>
            <person name="Kudrna D."/>
            <person name="Lee R."/>
            <person name="Richard M.M."/>
            <person name="Miklas P.N."/>
            <person name="Osorno J.M."/>
            <person name="Rodrigues J."/>
            <person name="Thareau V."/>
            <person name="Urrea C.A."/>
            <person name="Wang M."/>
            <person name="Yu Y."/>
            <person name="Zhang M."/>
            <person name="Wing R.A."/>
            <person name="Cregan P.B."/>
            <person name="Rokhsar D.S."/>
            <person name="Jackson S.A."/>
        </authorList>
    </citation>
    <scope>NUCLEOTIDE SEQUENCE [LARGE SCALE GENOMIC DNA]</scope>
    <source>
        <strain evidence="11">cv. G19833</strain>
    </source>
</reference>
<evidence type="ECO:0000256" key="4">
    <source>
        <dbReference type="ARBA" id="ARBA00022723"/>
    </source>
</evidence>
<dbReference type="eggNOG" id="KOG0800">
    <property type="taxonomic scope" value="Eukaryota"/>
</dbReference>
<evidence type="ECO:0000259" key="9">
    <source>
        <dbReference type="PROSITE" id="PS50089"/>
    </source>
</evidence>
<keyword evidence="6" id="KW-0833">Ubl conjugation pathway</keyword>
<dbReference type="Proteomes" id="UP000000226">
    <property type="component" value="Chromosome 11"/>
</dbReference>
<keyword evidence="5 8" id="KW-0863">Zinc-finger</keyword>
<dbReference type="GO" id="GO:0005634">
    <property type="term" value="C:nucleus"/>
    <property type="evidence" value="ECO:0007669"/>
    <property type="project" value="TreeGrafter"/>
</dbReference>
<keyword evidence="11" id="KW-1185">Reference proteome</keyword>
<keyword evidence="7" id="KW-0862">Zinc</keyword>
<dbReference type="Pfam" id="PF13639">
    <property type="entry name" value="zf-RING_2"/>
    <property type="match status" value="1"/>
</dbReference>
<evidence type="ECO:0000313" key="10">
    <source>
        <dbReference type="EMBL" id="ESW05115.1"/>
    </source>
</evidence>
<keyword evidence="4" id="KW-0479">Metal-binding</keyword>
<dbReference type="GO" id="GO:0008270">
    <property type="term" value="F:zinc ion binding"/>
    <property type="evidence" value="ECO:0007669"/>
    <property type="project" value="UniProtKB-KW"/>
</dbReference>
<keyword evidence="3" id="KW-0808">Transferase</keyword>
<dbReference type="PANTHER" id="PTHR22937">
    <property type="entry name" value="E3 UBIQUITIN-PROTEIN LIGASE RNF165"/>
    <property type="match status" value="1"/>
</dbReference>
<organism evidence="10 11">
    <name type="scientific">Phaseolus vulgaris</name>
    <name type="common">Kidney bean</name>
    <name type="synonym">French bean</name>
    <dbReference type="NCBI Taxonomy" id="3885"/>
    <lineage>
        <taxon>Eukaryota</taxon>
        <taxon>Viridiplantae</taxon>
        <taxon>Streptophyta</taxon>
        <taxon>Embryophyta</taxon>
        <taxon>Tracheophyta</taxon>
        <taxon>Spermatophyta</taxon>
        <taxon>Magnoliopsida</taxon>
        <taxon>eudicotyledons</taxon>
        <taxon>Gunneridae</taxon>
        <taxon>Pentapetalae</taxon>
        <taxon>rosids</taxon>
        <taxon>fabids</taxon>
        <taxon>Fabales</taxon>
        <taxon>Fabaceae</taxon>
        <taxon>Papilionoideae</taxon>
        <taxon>50 kb inversion clade</taxon>
        <taxon>NPAAA clade</taxon>
        <taxon>indigoferoid/millettioid clade</taxon>
        <taxon>Phaseoleae</taxon>
        <taxon>Phaseolus</taxon>
    </lineage>
</organism>
<dbReference type="Gene3D" id="3.30.40.10">
    <property type="entry name" value="Zinc/RING finger domain, C3HC4 (zinc finger)"/>
    <property type="match status" value="1"/>
</dbReference>
<dbReference type="OrthoDB" id="8062037at2759"/>
<evidence type="ECO:0000256" key="6">
    <source>
        <dbReference type="ARBA" id="ARBA00022786"/>
    </source>
</evidence>
<gene>
    <name evidence="10" type="ORF">PHAVU_011G153200g</name>
</gene>
<sequence length="271" mass="30643">MDEMSEGNILWPNMCRVAVTENIDSHYLLDAYDNGMVYGRRAFNGVQHQPNAIGIPLLPLSNHLIQAPTPSLEIATNDPQSNHDIVRSRSRSDYRFLHPQYQAQPTQETRGNSIDFHPALTLPTNPLSTSSVHVTTTPHWRNLPPQAFLQDDDVPWLGDDDSDMHLDIDDMSYEELLELGERIGNVGTGLLDEIIARQMKTKTYLLPNNSGEVAVEEQENDLCIICQDEYKNKQEIGILQCGHGYHADCIKTWLHEKNVCPLCKSEALTLR</sequence>
<evidence type="ECO:0000256" key="5">
    <source>
        <dbReference type="ARBA" id="ARBA00022771"/>
    </source>
</evidence>
<dbReference type="PANTHER" id="PTHR22937:SF222">
    <property type="entry name" value="RING-TYPE E3 UBIQUITIN TRANSFERASE"/>
    <property type="match status" value="1"/>
</dbReference>
<evidence type="ECO:0000313" key="11">
    <source>
        <dbReference type="Proteomes" id="UP000000226"/>
    </source>
</evidence>
<evidence type="ECO:0000256" key="1">
    <source>
        <dbReference type="ARBA" id="ARBA00000900"/>
    </source>
</evidence>
<evidence type="ECO:0000256" key="2">
    <source>
        <dbReference type="ARBA" id="ARBA00012483"/>
    </source>
</evidence>